<dbReference type="Pfam" id="PF14223">
    <property type="entry name" value="Retrotran_gag_2"/>
    <property type="match status" value="1"/>
</dbReference>
<reference evidence="2" key="1">
    <citation type="submission" date="2022-12" db="EMBL/GenBank/DDBJ databases">
        <title>Draft genome assemblies for two species of Escallonia (Escalloniales).</title>
        <authorList>
            <person name="Chanderbali A."/>
            <person name="Dervinis C."/>
            <person name="Anghel I."/>
            <person name="Soltis D."/>
            <person name="Soltis P."/>
            <person name="Zapata F."/>
        </authorList>
    </citation>
    <scope>NUCLEOTIDE SEQUENCE</scope>
    <source>
        <strain evidence="2">UCBG64.0493</strain>
        <tissue evidence="2">Leaf</tissue>
    </source>
</reference>
<organism evidence="2 3">
    <name type="scientific">Escallonia herrerae</name>
    <dbReference type="NCBI Taxonomy" id="1293975"/>
    <lineage>
        <taxon>Eukaryota</taxon>
        <taxon>Viridiplantae</taxon>
        <taxon>Streptophyta</taxon>
        <taxon>Embryophyta</taxon>
        <taxon>Tracheophyta</taxon>
        <taxon>Spermatophyta</taxon>
        <taxon>Magnoliopsida</taxon>
        <taxon>eudicotyledons</taxon>
        <taxon>Gunneridae</taxon>
        <taxon>Pentapetalae</taxon>
        <taxon>asterids</taxon>
        <taxon>campanulids</taxon>
        <taxon>Escalloniales</taxon>
        <taxon>Escalloniaceae</taxon>
        <taxon>Escallonia</taxon>
    </lineage>
</organism>
<evidence type="ECO:0000256" key="1">
    <source>
        <dbReference type="SAM" id="MobiDB-lite"/>
    </source>
</evidence>
<dbReference type="EMBL" id="JAVXUP010000014">
    <property type="protein sequence ID" value="KAK3042943.1"/>
    <property type="molecule type" value="Genomic_DNA"/>
</dbReference>
<name>A0AA89BJ13_9ASTE</name>
<dbReference type="AlphaFoldDB" id="A0AA89BJ13"/>
<dbReference type="GO" id="GO:0003676">
    <property type="term" value="F:nucleic acid binding"/>
    <property type="evidence" value="ECO:0007669"/>
    <property type="project" value="InterPro"/>
</dbReference>
<evidence type="ECO:0000313" key="2">
    <source>
        <dbReference type="EMBL" id="KAK3042943.1"/>
    </source>
</evidence>
<sequence length="356" mass="39555">MDLDYALRIDASAALMAESSTEQKAAYEKWKRSNRISLMIMNGSITTAIRGAIPDSDNAKLYLAHIDEQFQGSSKAHATTLITKMVTLKYSGSNGIREHILRMNDMASQLKGLDMEISKGFLVHFIMTSLPAQFGPFKINYSTQKEKWKMSELISMFVQEEERLKSEQPDSAHVDITGPSKGKGNKFGKGNVQGNKSASVTKTDKASSSATKGSSGPRCHFCKDKGHVRKECHKFREWLEKKVDTVYVLIKTRNLISVSRLDAYGYSFKFKNKGFSLFLYSRVIGSGLLEGNLYKLLLNASFIESLKTMNVNDVVAKTYGFPVGAPLPHREDNDAPKVILNDVPPITDPAPIPANE</sequence>
<dbReference type="PANTHER" id="PTHR35317:SF23">
    <property type="entry name" value="OS04G0629600 PROTEIN"/>
    <property type="match status" value="1"/>
</dbReference>
<evidence type="ECO:0000313" key="3">
    <source>
        <dbReference type="Proteomes" id="UP001188597"/>
    </source>
</evidence>
<dbReference type="PANTHER" id="PTHR35317">
    <property type="entry name" value="OS04G0629600 PROTEIN"/>
    <property type="match status" value="1"/>
</dbReference>
<keyword evidence="3" id="KW-1185">Reference proteome</keyword>
<feature type="compositionally biased region" description="Low complexity" evidence="1">
    <location>
        <begin position="188"/>
        <end position="215"/>
    </location>
</feature>
<dbReference type="GO" id="GO:0008270">
    <property type="term" value="F:zinc ion binding"/>
    <property type="evidence" value="ECO:0007669"/>
    <property type="project" value="InterPro"/>
</dbReference>
<proteinExistence type="predicted"/>
<comment type="caution">
    <text evidence="2">The sequence shown here is derived from an EMBL/GenBank/DDBJ whole genome shotgun (WGS) entry which is preliminary data.</text>
</comment>
<feature type="region of interest" description="Disordered" evidence="1">
    <location>
        <begin position="165"/>
        <end position="217"/>
    </location>
</feature>
<gene>
    <name evidence="2" type="ORF">RJ639_001019</name>
</gene>
<dbReference type="InterPro" id="IPR036875">
    <property type="entry name" value="Znf_CCHC_sf"/>
</dbReference>
<protein>
    <recommendedName>
        <fullName evidence="4">UBN2_2 domain-containing protein</fullName>
    </recommendedName>
</protein>
<evidence type="ECO:0008006" key="4">
    <source>
        <dbReference type="Google" id="ProtNLM"/>
    </source>
</evidence>
<dbReference type="SUPFAM" id="SSF57756">
    <property type="entry name" value="Retrovirus zinc finger-like domains"/>
    <property type="match status" value="1"/>
</dbReference>
<accession>A0AA89BJ13</accession>
<dbReference type="Proteomes" id="UP001188597">
    <property type="component" value="Unassembled WGS sequence"/>
</dbReference>